<dbReference type="Pfam" id="PF04468">
    <property type="entry name" value="PSP1"/>
    <property type="match status" value="1"/>
</dbReference>
<proteinExistence type="predicted"/>
<dbReference type="EMBL" id="AP024849">
    <property type="protein sequence ID" value="BCZ44067.1"/>
    <property type="molecule type" value="Genomic_DNA"/>
</dbReference>
<dbReference type="PANTHER" id="PTHR43830:SF3">
    <property type="entry name" value="PROTEIN PSP1"/>
    <property type="match status" value="1"/>
</dbReference>
<dbReference type="PANTHER" id="PTHR43830">
    <property type="entry name" value="PROTEIN PSP1"/>
    <property type="match status" value="1"/>
</dbReference>
<dbReference type="PROSITE" id="PS51411">
    <property type="entry name" value="PSP1_C"/>
    <property type="match status" value="1"/>
</dbReference>
<organism evidence="2 3">
    <name type="scientific">Clostridium gelidum</name>
    <dbReference type="NCBI Taxonomy" id="704125"/>
    <lineage>
        <taxon>Bacteria</taxon>
        <taxon>Bacillati</taxon>
        <taxon>Bacillota</taxon>
        <taxon>Clostridia</taxon>
        <taxon>Eubacteriales</taxon>
        <taxon>Clostridiaceae</taxon>
        <taxon>Clostridium</taxon>
    </lineage>
</organism>
<dbReference type="Proteomes" id="UP000824633">
    <property type="component" value="Chromosome"/>
</dbReference>
<evidence type="ECO:0000313" key="3">
    <source>
        <dbReference type="Proteomes" id="UP000824633"/>
    </source>
</evidence>
<dbReference type="InterPro" id="IPR047767">
    <property type="entry name" value="PSP1-like"/>
</dbReference>
<evidence type="ECO:0000313" key="2">
    <source>
        <dbReference type="EMBL" id="BCZ44067.1"/>
    </source>
</evidence>
<evidence type="ECO:0000259" key="1">
    <source>
        <dbReference type="PROSITE" id="PS51411"/>
    </source>
</evidence>
<protein>
    <submittedName>
        <fullName evidence="2">Stage 0 sporulation protein</fullName>
    </submittedName>
</protein>
<reference evidence="3" key="1">
    <citation type="submission" date="2021-07" db="EMBL/GenBank/DDBJ databases">
        <title>Complete genome sequencing of a Clostridium isolate.</title>
        <authorList>
            <person name="Ueki A."/>
            <person name="Tonouchi A."/>
        </authorList>
    </citation>
    <scope>NUCLEOTIDE SEQUENCE [LARGE SCALE GENOMIC DNA]</scope>
    <source>
        <strain evidence="3">C5S11</strain>
    </source>
</reference>
<gene>
    <name evidence="2" type="ORF">psyc5s11_01340</name>
</gene>
<dbReference type="InterPro" id="IPR007557">
    <property type="entry name" value="PSP1_C"/>
</dbReference>
<feature type="domain" description="PSP1 C-terminal" evidence="1">
    <location>
        <begin position="61"/>
        <end position="146"/>
    </location>
</feature>
<accession>A0ABN6IQ32</accession>
<sequence>MINVIGVRFKQAGKIYYFSPAEFLIKKGNYVIVETARGVEFGECVIGIKEIKEEEIVSSLKSVIRIADEKDINKHKENKNKEKDALDICLEKIKEHKIDMKLIDVEYTFDNHKVIFYFTADGRVDFRELVKDLATIFKTRIELRQIGVRDEAKMIGGLGPCGRTMCCSTFLGDFASVSIKMAKEQNLSLNPTKISGICGRLMCCLNYEQTTYEDIRKRLPKVGSIVKTEEGNGEVIGNSIVKEIVKVKIRRGDEEVVEAFKITDIELVSGKYEDTIDESNIRIIAESEEDKKLMKNLIKEK</sequence>
<dbReference type="NCBIfam" id="NF041131">
    <property type="entry name" value="RicT_YaaT_fam"/>
    <property type="match status" value="1"/>
</dbReference>
<name>A0ABN6IQ32_9CLOT</name>
<dbReference type="RefSeq" id="WP_224035784.1">
    <property type="nucleotide sequence ID" value="NZ_AP024849.1"/>
</dbReference>
<keyword evidence="3" id="KW-1185">Reference proteome</keyword>